<name>A0A3L7A815_9MICO</name>
<comment type="caution">
    <text evidence="1">The sequence shown here is derived from an EMBL/GenBank/DDBJ whole genome shotgun (WGS) entry which is preliminary data.</text>
</comment>
<dbReference type="RefSeq" id="WP_121648483.1">
    <property type="nucleotide sequence ID" value="NZ_RCUX01000006.1"/>
</dbReference>
<sequence>MSVQILAIDGCPSLDAATENTRLALEALGLAETAIEHVIIRDAEGARAHSFAGSPTILVSGTDLFPSDGATESLACRVYPTETGIAPAPSRTQLVTALRERLTPPIS</sequence>
<accession>A0A3L7A815</accession>
<dbReference type="EMBL" id="RCUX01000006">
    <property type="protein sequence ID" value="RLP75512.1"/>
    <property type="molecule type" value="Genomic_DNA"/>
</dbReference>
<dbReference type="AlphaFoldDB" id="A0A3L7A815"/>
<protein>
    <recommendedName>
        <fullName evidence="3">Thioredoxin family protein</fullName>
    </recommendedName>
</protein>
<organism evidence="1 2">
    <name type="scientific">Mycetocola tolaasinivorans</name>
    <dbReference type="NCBI Taxonomy" id="76635"/>
    <lineage>
        <taxon>Bacteria</taxon>
        <taxon>Bacillati</taxon>
        <taxon>Actinomycetota</taxon>
        <taxon>Actinomycetes</taxon>
        <taxon>Micrococcales</taxon>
        <taxon>Microbacteriaceae</taxon>
        <taxon>Mycetocola</taxon>
    </lineage>
</organism>
<proteinExistence type="predicted"/>
<keyword evidence="2" id="KW-1185">Reference proteome</keyword>
<gene>
    <name evidence="1" type="ORF">D9V32_08495</name>
</gene>
<evidence type="ECO:0008006" key="3">
    <source>
        <dbReference type="Google" id="ProtNLM"/>
    </source>
</evidence>
<evidence type="ECO:0000313" key="1">
    <source>
        <dbReference type="EMBL" id="RLP75512.1"/>
    </source>
</evidence>
<evidence type="ECO:0000313" key="2">
    <source>
        <dbReference type="Proteomes" id="UP000272503"/>
    </source>
</evidence>
<dbReference type="OrthoDB" id="7185309at2"/>
<reference evidence="1 2" key="1">
    <citation type="submission" date="2018-10" db="EMBL/GenBank/DDBJ databases">
        <authorList>
            <person name="Li J."/>
        </authorList>
    </citation>
    <scope>NUCLEOTIDE SEQUENCE [LARGE SCALE GENOMIC DNA]</scope>
    <source>
        <strain evidence="1 2">IF 016277</strain>
    </source>
</reference>
<dbReference type="Proteomes" id="UP000272503">
    <property type="component" value="Unassembled WGS sequence"/>
</dbReference>